<dbReference type="AlphaFoldDB" id="A0A194WZD7"/>
<reference evidence="3 4" key="1">
    <citation type="submission" date="2015-10" db="EMBL/GenBank/DDBJ databases">
        <title>Full genome of DAOMC 229536 Phialocephala scopiformis, a fungal endophyte of spruce producing the potent anti-insectan compound rugulosin.</title>
        <authorList>
            <consortium name="DOE Joint Genome Institute"/>
            <person name="Walker A.K."/>
            <person name="Frasz S.L."/>
            <person name="Seifert K.A."/>
            <person name="Miller J.D."/>
            <person name="Mondo S.J."/>
            <person name="Labutti K."/>
            <person name="Lipzen A."/>
            <person name="Dockter R."/>
            <person name="Kennedy M."/>
            <person name="Grigoriev I.V."/>
            <person name="Spatafora J.W."/>
        </authorList>
    </citation>
    <scope>NUCLEOTIDE SEQUENCE [LARGE SCALE GENOMIC DNA]</scope>
    <source>
        <strain evidence="3 4">CBS 120377</strain>
    </source>
</reference>
<dbReference type="GeneID" id="28829962"/>
<feature type="signal peptide" evidence="2">
    <location>
        <begin position="1"/>
        <end position="18"/>
    </location>
</feature>
<evidence type="ECO:0000256" key="2">
    <source>
        <dbReference type="SAM" id="SignalP"/>
    </source>
</evidence>
<feature type="chain" id="PRO_5008267726" evidence="2">
    <location>
        <begin position="19"/>
        <end position="178"/>
    </location>
</feature>
<keyword evidence="2" id="KW-0732">Signal</keyword>
<dbReference type="KEGG" id="psco:LY89DRAFT_737292"/>
<accession>A0A194WZD7</accession>
<evidence type="ECO:0000313" key="3">
    <source>
        <dbReference type="EMBL" id="KUJ13313.1"/>
    </source>
</evidence>
<dbReference type="OrthoDB" id="4094614at2759"/>
<sequence length="178" mass="17578">MQFSNFILAAAAASAVAAKGHQAHATGNSWGNSTTTATAYITQTVTAYETYCPKKTIFTHGTKTYTGLKKQWVTVTDCSPACTISNKAGQKPTVVPVGANPKYNNGTVPATTTVAAPGKTPCPCATGYLSATPSAKSCMCPAAGAGSSSNSGSSGSSSGSNSGNSANSGSSNSGSSNS</sequence>
<feature type="region of interest" description="Disordered" evidence="1">
    <location>
        <begin position="141"/>
        <end position="178"/>
    </location>
</feature>
<dbReference type="RefSeq" id="XP_018067668.1">
    <property type="nucleotide sequence ID" value="XM_018220236.1"/>
</dbReference>
<keyword evidence="4" id="KW-1185">Reference proteome</keyword>
<feature type="compositionally biased region" description="Low complexity" evidence="1">
    <location>
        <begin position="142"/>
        <end position="178"/>
    </location>
</feature>
<feature type="non-terminal residue" evidence="3">
    <location>
        <position position="178"/>
    </location>
</feature>
<dbReference type="EMBL" id="KQ947422">
    <property type="protein sequence ID" value="KUJ13313.1"/>
    <property type="molecule type" value="Genomic_DNA"/>
</dbReference>
<name>A0A194WZD7_MOLSC</name>
<dbReference type="Proteomes" id="UP000070700">
    <property type="component" value="Unassembled WGS sequence"/>
</dbReference>
<organism evidence="3 4">
    <name type="scientific">Mollisia scopiformis</name>
    <name type="common">Conifer needle endophyte fungus</name>
    <name type="synonym">Phialocephala scopiformis</name>
    <dbReference type="NCBI Taxonomy" id="149040"/>
    <lineage>
        <taxon>Eukaryota</taxon>
        <taxon>Fungi</taxon>
        <taxon>Dikarya</taxon>
        <taxon>Ascomycota</taxon>
        <taxon>Pezizomycotina</taxon>
        <taxon>Leotiomycetes</taxon>
        <taxon>Helotiales</taxon>
        <taxon>Mollisiaceae</taxon>
        <taxon>Mollisia</taxon>
    </lineage>
</organism>
<gene>
    <name evidence="3" type="ORF">LY89DRAFT_737292</name>
</gene>
<protein>
    <submittedName>
        <fullName evidence="3">Uncharacterized protein</fullName>
    </submittedName>
</protein>
<evidence type="ECO:0000256" key="1">
    <source>
        <dbReference type="SAM" id="MobiDB-lite"/>
    </source>
</evidence>
<evidence type="ECO:0000313" key="4">
    <source>
        <dbReference type="Proteomes" id="UP000070700"/>
    </source>
</evidence>
<dbReference type="InParanoid" id="A0A194WZD7"/>
<proteinExistence type="predicted"/>